<dbReference type="InterPro" id="IPR012338">
    <property type="entry name" value="Beta-lactam/transpept-like"/>
</dbReference>
<dbReference type="RefSeq" id="WP_189820623.1">
    <property type="nucleotide sequence ID" value="NZ_BMVC01000001.1"/>
</dbReference>
<dbReference type="EMBL" id="BMVC01000001">
    <property type="protein sequence ID" value="GHC76749.1"/>
    <property type="molecule type" value="Genomic_DNA"/>
</dbReference>
<evidence type="ECO:0000313" key="1">
    <source>
        <dbReference type="EMBL" id="GHC76749.1"/>
    </source>
</evidence>
<evidence type="ECO:0000313" key="2">
    <source>
        <dbReference type="Proteomes" id="UP000638353"/>
    </source>
</evidence>
<reference evidence="1" key="2">
    <citation type="submission" date="2020-09" db="EMBL/GenBank/DDBJ databases">
        <authorList>
            <person name="Sun Q."/>
            <person name="Ohkuma M."/>
        </authorList>
    </citation>
    <scope>NUCLEOTIDE SEQUENCE</scope>
    <source>
        <strain evidence="1">JCM 4637</strain>
    </source>
</reference>
<accession>A0A919C6L4</accession>
<gene>
    <name evidence="1" type="ORF">GCM10010334_00650</name>
</gene>
<dbReference type="Gene3D" id="3.40.710.10">
    <property type="entry name" value="DD-peptidase/beta-lactamase superfamily"/>
    <property type="match status" value="1"/>
</dbReference>
<evidence type="ECO:0008006" key="3">
    <source>
        <dbReference type="Google" id="ProtNLM"/>
    </source>
</evidence>
<comment type="caution">
    <text evidence="1">The sequence shown here is derived from an EMBL/GenBank/DDBJ whole genome shotgun (WGS) entry which is preliminary data.</text>
</comment>
<protein>
    <recommendedName>
        <fullName evidence="3">Serine hydrolase</fullName>
    </recommendedName>
</protein>
<sequence length="92" mass="9730">MLAAVPTENWLPASAYGLGISRLTLPSGVQVWGMDGAIFGSWSYVYGTPDGAHLLAANINSDWVEGCWEDPTGLFTDLLEAEFGRPADPGSA</sequence>
<name>A0A919C6L4_9ACTN</name>
<dbReference type="Proteomes" id="UP000638353">
    <property type="component" value="Unassembled WGS sequence"/>
</dbReference>
<proteinExistence type="predicted"/>
<organism evidence="1 2">
    <name type="scientific">Streptomyces finlayi</name>
    <dbReference type="NCBI Taxonomy" id="67296"/>
    <lineage>
        <taxon>Bacteria</taxon>
        <taxon>Bacillati</taxon>
        <taxon>Actinomycetota</taxon>
        <taxon>Actinomycetes</taxon>
        <taxon>Kitasatosporales</taxon>
        <taxon>Streptomycetaceae</taxon>
        <taxon>Streptomyces</taxon>
    </lineage>
</organism>
<reference evidence="1" key="1">
    <citation type="journal article" date="2014" name="Int. J. Syst. Evol. Microbiol.">
        <title>Complete genome sequence of Corynebacterium casei LMG S-19264T (=DSM 44701T), isolated from a smear-ripened cheese.</title>
        <authorList>
            <consortium name="US DOE Joint Genome Institute (JGI-PGF)"/>
            <person name="Walter F."/>
            <person name="Albersmeier A."/>
            <person name="Kalinowski J."/>
            <person name="Ruckert C."/>
        </authorList>
    </citation>
    <scope>NUCLEOTIDE SEQUENCE</scope>
    <source>
        <strain evidence="1">JCM 4637</strain>
    </source>
</reference>
<dbReference type="AlphaFoldDB" id="A0A919C6L4"/>